<dbReference type="Gene3D" id="3.60.40.10">
    <property type="entry name" value="PPM-type phosphatase domain"/>
    <property type="match status" value="1"/>
</dbReference>
<evidence type="ECO:0000313" key="3">
    <source>
        <dbReference type="Proteomes" id="UP000280726"/>
    </source>
</evidence>
<reference evidence="2 3" key="1">
    <citation type="submission" date="2018-11" db="EMBL/GenBank/DDBJ databases">
        <title>Sequencing the genomes of 1000 actinobacteria strains.</title>
        <authorList>
            <person name="Klenk H.-P."/>
        </authorList>
    </citation>
    <scope>NUCLEOTIDE SEQUENCE [LARGE SCALE GENOMIC DNA]</scope>
    <source>
        <strain evidence="2 3">DSM 14418</strain>
    </source>
</reference>
<name>A0A3N4ZU81_9MICO</name>
<dbReference type="InterPro" id="IPR001932">
    <property type="entry name" value="PPM-type_phosphatase-like_dom"/>
</dbReference>
<dbReference type="RefSeq" id="WP_123919701.1">
    <property type="nucleotide sequence ID" value="NZ_RKRA01000001.1"/>
</dbReference>
<comment type="caution">
    <text evidence="2">The sequence shown here is derived from an EMBL/GenBank/DDBJ whole genome shotgun (WGS) entry which is preliminary data.</text>
</comment>
<dbReference type="AlphaFoldDB" id="A0A3N4ZU81"/>
<sequence>MGGRWREFAYQVRGKSHVLDGKPGQDRFRYESRSGVQVLCLADGAGSAKLAEHGAQAVVAAGCDFIVDLFESGRGWRGNLDGNALHAHLIEKLNGTAARIGCELKDLASTFLCVAVTEEFFVAAQIGDGVIGAERDGELELVTLPDNGEFPNVTTFVTSKNAVPSMQITKGELDGYNGFILMSDGTAESLYNYERRVLARACRTLFRIISDAPTYAVANPAYKKELKRVMDLQIREGTDDDCSIGILARSTRVVGA</sequence>
<accession>A0A3N4ZU81</accession>
<evidence type="ECO:0000259" key="1">
    <source>
        <dbReference type="Pfam" id="PF13672"/>
    </source>
</evidence>
<evidence type="ECO:0000313" key="2">
    <source>
        <dbReference type="EMBL" id="RPF29042.1"/>
    </source>
</evidence>
<feature type="domain" description="PPM-type phosphatase" evidence="1">
    <location>
        <begin position="13"/>
        <end position="212"/>
    </location>
</feature>
<organism evidence="2 3">
    <name type="scientific">Georgenia muralis</name>
    <dbReference type="NCBI Taxonomy" id="154117"/>
    <lineage>
        <taxon>Bacteria</taxon>
        <taxon>Bacillati</taxon>
        <taxon>Actinomycetota</taxon>
        <taxon>Actinomycetes</taxon>
        <taxon>Micrococcales</taxon>
        <taxon>Bogoriellaceae</taxon>
        <taxon>Georgenia</taxon>
    </lineage>
</organism>
<dbReference type="InterPro" id="IPR036457">
    <property type="entry name" value="PPM-type-like_dom_sf"/>
</dbReference>
<dbReference type="Proteomes" id="UP000280726">
    <property type="component" value="Unassembled WGS sequence"/>
</dbReference>
<dbReference type="EMBL" id="RKRA01000001">
    <property type="protein sequence ID" value="RPF29042.1"/>
    <property type="molecule type" value="Genomic_DNA"/>
</dbReference>
<dbReference type="Pfam" id="PF13672">
    <property type="entry name" value="PP2C_2"/>
    <property type="match status" value="1"/>
</dbReference>
<protein>
    <submittedName>
        <fullName evidence="2">Serine/threonine protein phosphatase PrpC</fullName>
    </submittedName>
</protein>
<gene>
    <name evidence="2" type="ORF">EDD32_3596</name>
</gene>
<dbReference type="OrthoDB" id="5102247at2"/>
<keyword evidence="3" id="KW-1185">Reference proteome</keyword>
<dbReference type="SUPFAM" id="SSF81606">
    <property type="entry name" value="PP2C-like"/>
    <property type="match status" value="1"/>
</dbReference>
<proteinExistence type="predicted"/>